<keyword evidence="2" id="KW-0238">DNA-binding</keyword>
<dbReference type="PANTHER" id="PTHR43280:SF2">
    <property type="entry name" value="HTH-TYPE TRANSCRIPTIONAL REGULATOR EXSA"/>
    <property type="match status" value="1"/>
</dbReference>
<dbReference type="PROSITE" id="PS01124">
    <property type="entry name" value="HTH_ARAC_FAMILY_2"/>
    <property type="match status" value="1"/>
</dbReference>
<dbReference type="Pfam" id="PF00072">
    <property type="entry name" value="Response_reg"/>
    <property type="match status" value="1"/>
</dbReference>
<evidence type="ECO:0000259" key="6">
    <source>
        <dbReference type="PROSITE" id="PS50110"/>
    </source>
</evidence>
<dbReference type="InterPro" id="IPR011006">
    <property type="entry name" value="CheY-like_superfamily"/>
</dbReference>
<accession>A0ABS4J382</accession>
<feature type="domain" description="Response regulatory" evidence="6">
    <location>
        <begin position="3"/>
        <end position="119"/>
    </location>
</feature>
<feature type="domain" description="HTH araC/xylS-type" evidence="5">
    <location>
        <begin position="448"/>
        <end position="549"/>
    </location>
</feature>
<dbReference type="Gene3D" id="3.40.50.2300">
    <property type="match status" value="1"/>
</dbReference>
<dbReference type="SMART" id="SM00342">
    <property type="entry name" value="HTH_ARAC"/>
    <property type="match status" value="1"/>
</dbReference>
<dbReference type="Pfam" id="PF12833">
    <property type="entry name" value="HTH_18"/>
    <property type="match status" value="1"/>
</dbReference>
<proteinExistence type="predicted"/>
<feature type="modified residue" description="4-aspartylphosphate" evidence="4">
    <location>
        <position position="54"/>
    </location>
</feature>
<dbReference type="SUPFAM" id="SSF46689">
    <property type="entry name" value="Homeodomain-like"/>
    <property type="match status" value="2"/>
</dbReference>
<dbReference type="SMART" id="SM00448">
    <property type="entry name" value="REC"/>
    <property type="match status" value="1"/>
</dbReference>
<gene>
    <name evidence="7" type="ORF">J2Z66_005371</name>
</gene>
<evidence type="ECO:0000256" key="3">
    <source>
        <dbReference type="ARBA" id="ARBA00023163"/>
    </source>
</evidence>
<keyword evidence="4" id="KW-0597">Phosphoprotein</keyword>
<sequence>MNTILIVDDEPIIVQGLCSMLSEMEHELVVWKAYSAKEALEIMEHSRIDILMTDIRMPGMTGLELAEIVRKQWRRCTIVFLSGYSDYEYLHFALRQGSYDYLLKPADIEVITVVVRRALNDMEQDIDNSEILEKAKLQYKEALPLLRKDFFVKLIEGGFDEAEAAHLQEQLDFLELPLRVDGDVLLMMGRIDRWPEHFSPNDRILLEYAVSNIAQEYLTPVCKLFSTKHERYIVWIIQASGSDGDGALYGSSKLHWYIGEMLEKVQQSVRHVLNLSISLILSQPVKAWSKLQQEYHLMYDVLQRGIGLEDEIVIDDRAEQAPSHPELLNENALVERSINQLKAQLEARDLDGFAKQLRALFSVVQKSVFVSFTQQMEVFCAMSAMFLTYLNKWKLIGALERQMDLTLLCNYQAHANWDDLLTYYSKLSQFIFEQMELERTDLKTKIIDKIDQHILTHLDGDLSLHQLAKQVHLSSYYLSRLYNKISGCSLAERIIQIKIAKAKEMLSSVNSGDIKIQDVAGVLGFDNMSYFSKYFKKHVGVTPVDFKEASRK</sequence>
<dbReference type="PROSITE" id="PS50110">
    <property type="entry name" value="RESPONSE_REGULATORY"/>
    <property type="match status" value="1"/>
</dbReference>
<keyword evidence="1" id="KW-0805">Transcription regulation</keyword>
<evidence type="ECO:0000313" key="8">
    <source>
        <dbReference type="Proteomes" id="UP001519287"/>
    </source>
</evidence>
<dbReference type="Gene3D" id="1.10.10.60">
    <property type="entry name" value="Homeodomain-like"/>
    <property type="match status" value="1"/>
</dbReference>
<evidence type="ECO:0000256" key="4">
    <source>
        <dbReference type="PROSITE-ProRule" id="PRU00169"/>
    </source>
</evidence>
<dbReference type="Proteomes" id="UP001519287">
    <property type="component" value="Unassembled WGS sequence"/>
</dbReference>
<evidence type="ECO:0000259" key="5">
    <source>
        <dbReference type="PROSITE" id="PS01124"/>
    </source>
</evidence>
<dbReference type="InterPro" id="IPR020449">
    <property type="entry name" value="Tscrpt_reg_AraC-type_HTH"/>
</dbReference>
<comment type="caution">
    <text evidence="7">The sequence shown here is derived from an EMBL/GenBank/DDBJ whole genome shotgun (WGS) entry which is preliminary data.</text>
</comment>
<name>A0ABS4J382_9BACL</name>
<reference evidence="7 8" key="1">
    <citation type="submission" date="2021-03" db="EMBL/GenBank/DDBJ databases">
        <title>Genomic Encyclopedia of Type Strains, Phase IV (KMG-IV): sequencing the most valuable type-strain genomes for metagenomic binning, comparative biology and taxonomic classification.</title>
        <authorList>
            <person name="Goeker M."/>
        </authorList>
    </citation>
    <scope>NUCLEOTIDE SEQUENCE [LARGE SCALE GENOMIC DNA]</scope>
    <source>
        <strain evidence="7 8">DSM 26048</strain>
    </source>
</reference>
<dbReference type="PANTHER" id="PTHR43280">
    <property type="entry name" value="ARAC-FAMILY TRANSCRIPTIONAL REGULATOR"/>
    <property type="match status" value="1"/>
</dbReference>
<dbReference type="RefSeq" id="WP_209975623.1">
    <property type="nucleotide sequence ID" value="NZ_JAGGLB010000020.1"/>
</dbReference>
<dbReference type="SUPFAM" id="SSF52172">
    <property type="entry name" value="CheY-like"/>
    <property type="match status" value="1"/>
</dbReference>
<dbReference type="EMBL" id="JAGGLB010000020">
    <property type="protein sequence ID" value="MBP1993745.1"/>
    <property type="molecule type" value="Genomic_DNA"/>
</dbReference>
<protein>
    <submittedName>
        <fullName evidence="7">Two-component system response regulator YesN</fullName>
    </submittedName>
</protein>
<dbReference type="InterPro" id="IPR018060">
    <property type="entry name" value="HTH_AraC"/>
</dbReference>
<organism evidence="7 8">
    <name type="scientific">Paenibacillus eucommiae</name>
    <dbReference type="NCBI Taxonomy" id="1355755"/>
    <lineage>
        <taxon>Bacteria</taxon>
        <taxon>Bacillati</taxon>
        <taxon>Bacillota</taxon>
        <taxon>Bacilli</taxon>
        <taxon>Bacillales</taxon>
        <taxon>Paenibacillaceae</taxon>
        <taxon>Paenibacillus</taxon>
    </lineage>
</organism>
<evidence type="ECO:0000256" key="2">
    <source>
        <dbReference type="ARBA" id="ARBA00023125"/>
    </source>
</evidence>
<dbReference type="InterPro" id="IPR001789">
    <property type="entry name" value="Sig_transdc_resp-reg_receiver"/>
</dbReference>
<evidence type="ECO:0000256" key="1">
    <source>
        <dbReference type="ARBA" id="ARBA00023015"/>
    </source>
</evidence>
<evidence type="ECO:0000313" key="7">
    <source>
        <dbReference type="EMBL" id="MBP1993745.1"/>
    </source>
</evidence>
<keyword evidence="3" id="KW-0804">Transcription</keyword>
<dbReference type="CDD" id="cd17536">
    <property type="entry name" value="REC_YesN-like"/>
    <property type="match status" value="1"/>
</dbReference>
<dbReference type="PRINTS" id="PR00032">
    <property type="entry name" value="HTHARAC"/>
</dbReference>
<dbReference type="InterPro" id="IPR009057">
    <property type="entry name" value="Homeodomain-like_sf"/>
</dbReference>
<keyword evidence="8" id="KW-1185">Reference proteome</keyword>